<dbReference type="InterPro" id="IPR050640">
    <property type="entry name" value="Bact_2-comp_sensor_kinase"/>
</dbReference>
<feature type="transmembrane region" description="Helical" evidence="1">
    <location>
        <begin position="44"/>
        <end position="66"/>
    </location>
</feature>
<sequence>MGTLRRFQASIGLKTIGLHLVFWALIVTYFAWGFGLNVNPKKSFINSLYFLPGHIIMVYSLLYFLVPRYLLKSKFLHFFIGLSIVMSFCILYTILAQLQLSSNIDDFKGITFTVGRNVLPFLHVGGIALSIKLLKYWYLQRKRTIEAEQQKTVAELKLLKAQLHPHFLFNTLNNLYSHTLEASPRSPEIVLKLSGLLRFMIYDSNVPKISLVKEIELLQNYISLEKLRYGDRLDLSISITGDIGRFQIAPLLLLPFLENTFKHGTSRQLETSWISLHLSMQGSTMYFKLVNSVDADEVKTRIGGLGLQNVRQRLELLYKQNHTLETVMLDEVFVVSLEINLEELEKQYEDELVLSISN</sequence>
<evidence type="ECO:0000259" key="2">
    <source>
        <dbReference type="Pfam" id="PF06580"/>
    </source>
</evidence>
<dbReference type="GO" id="GO:0000155">
    <property type="term" value="F:phosphorelay sensor kinase activity"/>
    <property type="evidence" value="ECO:0007669"/>
    <property type="project" value="InterPro"/>
</dbReference>
<keyword evidence="3" id="KW-0808">Transferase</keyword>
<dbReference type="AlphaFoldDB" id="A0A1M5F5Q2"/>
<keyword evidence="4" id="KW-1185">Reference proteome</keyword>
<dbReference type="PANTHER" id="PTHR34220">
    <property type="entry name" value="SENSOR HISTIDINE KINASE YPDA"/>
    <property type="match status" value="1"/>
</dbReference>
<evidence type="ECO:0000313" key="3">
    <source>
        <dbReference type="EMBL" id="SHF86914.1"/>
    </source>
</evidence>
<dbReference type="PANTHER" id="PTHR34220:SF7">
    <property type="entry name" value="SENSOR HISTIDINE KINASE YPDA"/>
    <property type="match status" value="1"/>
</dbReference>
<evidence type="ECO:0000313" key="4">
    <source>
        <dbReference type="Proteomes" id="UP000184406"/>
    </source>
</evidence>
<dbReference type="Pfam" id="PF06580">
    <property type="entry name" value="His_kinase"/>
    <property type="match status" value="1"/>
</dbReference>
<keyword evidence="1" id="KW-0472">Membrane</keyword>
<organism evidence="3 4">
    <name type="scientific">Arenibacter palladensis</name>
    <dbReference type="NCBI Taxonomy" id="237373"/>
    <lineage>
        <taxon>Bacteria</taxon>
        <taxon>Pseudomonadati</taxon>
        <taxon>Bacteroidota</taxon>
        <taxon>Flavobacteriia</taxon>
        <taxon>Flavobacteriales</taxon>
        <taxon>Flavobacteriaceae</taxon>
        <taxon>Arenibacter</taxon>
    </lineage>
</organism>
<dbReference type="EMBL" id="FQUX01000008">
    <property type="protein sequence ID" value="SHF86914.1"/>
    <property type="molecule type" value="Genomic_DNA"/>
</dbReference>
<evidence type="ECO:0000256" key="1">
    <source>
        <dbReference type="SAM" id="Phobius"/>
    </source>
</evidence>
<reference evidence="4" key="1">
    <citation type="submission" date="2016-11" db="EMBL/GenBank/DDBJ databases">
        <authorList>
            <person name="Varghese N."/>
            <person name="Submissions S."/>
        </authorList>
    </citation>
    <scope>NUCLEOTIDE SEQUENCE [LARGE SCALE GENOMIC DNA]</scope>
    <source>
        <strain evidence="4">DSM 17539</strain>
    </source>
</reference>
<dbReference type="InterPro" id="IPR010559">
    <property type="entry name" value="Sig_transdc_His_kin_internal"/>
</dbReference>
<keyword evidence="1" id="KW-1133">Transmembrane helix</keyword>
<proteinExistence type="predicted"/>
<keyword evidence="3" id="KW-0418">Kinase</keyword>
<accession>A0A1M5F5Q2</accession>
<protein>
    <submittedName>
        <fullName evidence="3">Histidine kinase</fullName>
    </submittedName>
</protein>
<feature type="transmembrane region" description="Helical" evidence="1">
    <location>
        <begin position="12"/>
        <end position="32"/>
    </location>
</feature>
<feature type="transmembrane region" description="Helical" evidence="1">
    <location>
        <begin position="118"/>
        <end position="138"/>
    </location>
</feature>
<keyword evidence="1" id="KW-0812">Transmembrane</keyword>
<dbReference type="OrthoDB" id="9809908at2"/>
<dbReference type="Proteomes" id="UP000184406">
    <property type="component" value="Unassembled WGS sequence"/>
</dbReference>
<dbReference type="GO" id="GO:0016020">
    <property type="term" value="C:membrane"/>
    <property type="evidence" value="ECO:0007669"/>
    <property type="project" value="InterPro"/>
</dbReference>
<name>A0A1M5F5Q2_9FLAO</name>
<dbReference type="RefSeq" id="WP_084532686.1">
    <property type="nucleotide sequence ID" value="NZ_FQUX01000008.1"/>
</dbReference>
<feature type="domain" description="Signal transduction histidine kinase internal region" evidence="2">
    <location>
        <begin position="154"/>
        <end position="233"/>
    </location>
</feature>
<gene>
    <name evidence="3" type="ORF">SAMN03080594_108159</name>
</gene>
<feature type="transmembrane region" description="Helical" evidence="1">
    <location>
        <begin position="78"/>
        <end position="98"/>
    </location>
</feature>